<dbReference type="Gene3D" id="1.10.10.10">
    <property type="entry name" value="Winged helix-like DNA-binding domain superfamily/Winged helix DNA-binding domain"/>
    <property type="match status" value="1"/>
</dbReference>
<evidence type="ECO:0000313" key="3">
    <source>
        <dbReference type="EMBL" id="BBG31363.1"/>
    </source>
</evidence>
<dbReference type="Pfam" id="PF01035">
    <property type="entry name" value="DNA_binding_1"/>
    <property type="match status" value="1"/>
</dbReference>
<name>A0A348HIB1_9GAMM</name>
<gene>
    <name evidence="3" type="ORF">ZBT109_2636</name>
</gene>
<sequence>MSDNGRVSPREQVLSVVARIPYGRVTGYGTIARMTEGTSARSVGSFMRQLPRGHGLPWHRVVRSDRTLADHGGNTHQRELLEGEGIRFDARGRIEPRFFWP</sequence>
<dbReference type="STRING" id="1123510.GCA_000620025_01802"/>
<feature type="domain" description="Methylated-DNA-[protein]-cysteine S-methyltransferase DNA binding" evidence="2">
    <location>
        <begin position="10"/>
        <end position="86"/>
    </location>
</feature>
<dbReference type="InterPro" id="IPR036388">
    <property type="entry name" value="WH-like_DNA-bd_sf"/>
</dbReference>
<protein>
    <submittedName>
        <fullName evidence="3">Imidazoleglycerol phosphate synthase, cyclase subunit</fullName>
    </submittedName>
</protein>
<dbReference type="PANTHER" id="PTHR42942">
    <property type="entry name" value="6-O-METHYLGUANINE DNA METHYLTRANSFERASE"/>
    <property type="match status" value="1"/>
</dbReference>
<dbReference type="GO" id="GO:0006281">
    <property type="term" value="P:DNA repair"/>
    <property type="evidence" value="ECO:0007669"/>
    <property type="project" value="InterPro"/>
</dbReference>
<dbReference type="InterPro" id="IPR014048">
    <property type="entry name" value="MethylDNA_cys_MeTrfase_DNA-bd"/>
</dbReference>
<evidence type="ECO:0000256" key="1">
    <source>
        <dbReference type="ARBA" id="ARBA00022763"/>
    </source>
</evidence>
<dbReference type="Proteomes" id="UP000267342">
    <property type="component" value="Chromosome"/>
</dbReference>
<evidence type="ECO:0000313" key="4">
    <source>
        <dbReference type="Proteomes" id="UP000267342"/>
    </source>
</evidence>
<dbReference type="PANTHER" id="PTHR42942:SF1">
    <property type="entry name" value="ALKYLTRANSFERASE-LIKE PROTEIN 1"/>
    <property type="match status" value="1"/>
</dbReference>
<proteinExistence type="predicted"/>
<accession>A0A348HIB1</accession>
<dbReference type="InterPro" id="IPR052520">
    <property type="entry name" value="ATL_DNA_repair"/>
</dbReference>
<dbReference type="RefSeq" id="WP_027705064.1">
    <property type="nucleotide sequence ID" value="NZ_AP018933.1"/>
</dbReference>
<reference evidence="3 4" key="1">
    <citation type="submission" date="2018-09" db="EMBL/GenBank/DDBJ databases">
        <title>Zymobacter palmae IAM14233 (=T109) whole genome analysis.</title>
        <authorList>
            <person name="Yanase H."/>
        </authorList>
    </citation>
    <scope>NUCLEOTIDE SEQUENCE [LARGE SCALE GENOMIC DNA]</scope>
    <source>
        <strain evidence="3 4">IAM14233</strain>
    </source>
</reference>
<dbReference type="CDD" id="cd06445">
    <property type="entry name" value="ATase"/>
    <property type="match status" value="1"/>
</dbReference>
<dbReference type="OrthoDB" id="9132167at2"/>
<dbReference type="SUPFAM" id="SSF46767">
    <property type="entry name" value="Methylated DNA-protein cysteine methyltransferase, C-terminal domain"/>
    <property type="match status" value="1"/>
</dbReference>
<dbReference type="InterPro" id="IPR036217">
    <property type="entry name" value="MethylDNA_cys_MeTrfase_DNAb"/>
</dbReference>
<dbReference type="KEGG" id="zpl:ZBT109_2636"/>
<keyword evidence="4" id="KW-1185">Reference proteome</keyword>
<dbReference type="AlphaFoldDB" id="A0A348HIB1"/>
<dbReference type="GO" id="GO:0003824">
    <property type="term" value="F:catalytic activity"/>
    <property type="evidence" value="ECO:0007669"/>
    <property type="project" value="InterPro"/>
</dbReference>
<organism evidence="3 4">
    <name type="scientific">Zymobacter palmae</name>
    <dbReference type="NCBI Taxonomy" id="33074"/>
    <lineage>
        <taxon>Bacteria</taxon>
        <taxon>Pseudomonadati</taxon>
        <taxon>Pseudomonadota</taxon>
        <taxon>Gammaproteobacteria</taxon>
        <taxon>Oceanospirillales</taxon>
        <taxon>Halomonadaceae</taxon>
        <taxon>Zymobacter group</taxon>
        <taxon>Zymobacter</taxon>
    </lineage>
</organism>
<keyword evidence="1" id="KW-0227">DNA damage</keyword>
<evidence type="ECO:0000259" key="2">
    <source>
        <dbReference type="Pfam" id="PF01035"/>
    </source>
</evidence>
<dbReference type="EMBL" id="AP018933">
    <property type="protein sequence ID" value="BBG31363.1"/>
    <property type="molecule type" value="Genomic_DNA"/>
</dbReference>